<dbReference type="PANTHER" id="PTHR13096">
    <property type="entry name" value="MINA53 MYC INDUCED NUCLEAR ANTIGEN"/>
    <property type="match status" value="1"/>
</dbReference>
<dbReference type="Gene3D" id="2.60.120.650">
    <property type="entry name" value="Cupin"/>
    <property type="match status" value="1"/>
</dbReference>
<keyword evidence="2" id="KW-0479">Metal-binding</keyword>
<dbReference type="GO" id="GO:0016706">
    <property type="term" value="F:2-oxoglutarate-dependent dioxygenase activity"/>
    <property type="evidence" value="ECO:0007669"/>
    <property type="project" value="TreeGrafter"/>
</dbReference>
<feature type="domain" description="JmjC" evidence="6">
    <location>
        <begin position="93"/>
        <end position="221"/>
    </location>
</feature>
<dbReference type="InterPro" id="IPR046799">
    <property type="entry name" value="ROXA-like_wH"/>
</dbReference>
<evidence type="ECO:0000256" key="3">
    <source>
        <dbReference type="ARBA" id="ARBA00022964"/>
    </source>
</evidence>
<evidence type="ECO:0000256" key="1">
    <source>
        <dbReference type="ARBA" id="ARBA00001954"/>
    </source>
</evidence>
<dbReference type="InterPro" id="IPR003347">
    <property type="entry name" value="JmjC_dom"/>
</dbReference>
<dbReference type="KEGG" id="tdu:QJT80_10370"/>
<dbReference type="Pfam" id="PF20514">
    <property type="entry name" value="WHD_ROXA"/>
    <property type="match status" value="1"/>
</dbReference>
<protein>
    <submittedName>
        <fullName evidence="7">Cupin domain-containing protein</fullName>
        <ecNumber evidence="7">1.14.11.47</ecNumber>
    </submittedName>
</protein>
<reference evidence="7" key="1">
    <citation type="journal article" date="2023" name="Int. J. Mol. Sci.">
        <title>Metagenomics Revealed a New Genus 'Candidatus Thiocaldithrix dubininis' gen. nov., sp. nov. and a New Species 'Candidatus Thiothrix putei' sp. nov. in the Family Thiotrichaceae, Some Members of Which Have Traits of Both Na+- and H+-Motive Energetics.</title>
        <authorList>
            <person name="Ravin N.V."/>
            <person name="Muntyan M.S."/>
            <person name="Smolyakov D.D."/>
            <person name="Rudenko T.S."/>
            <person name="Beletsky A.V."/>
            <person name="Mardanov A.V."/>
            <person name="Grabovich M.Y."/>
        </authorList>
    </citation>
    <scope>NUCLEOTIDE SEQUENCE</scope>
    <source>
        <strain evidence="7">GKL-01</strain>
    </source>
</reference>
<comment type="cofactor">
    <cofactor evidence="1">
        <name>Fe(2+)</name>
        <dbReference type="ChEBI" id="CHEBI:29033"/>
    </cofactor>
</comment>
<name>A0AA95HAC2_9GAMM</name>
<organism evidence="7">
    <name type="scientific">Candidatus Thiocaldithrix dubininis</name>
    <dbReference type="NCBI Taxonomy" id="3080823"/>
    <lineage>
        <taxon>Bacteria</taxon>
        <taxon>Pseudomonadati</taxon>
        <taxon>Pseudomonadota</taxon>
        <taxon>Gammaproteobacteria</taxon>
        <taxon>Thiotrichales</taxon>
        <taxon>Thiotrichaceae</taxon>
        <taxon>Candidatus Thiocaldithrix</taxon>
    </lineage>
</organism>
<evidence type="ECO:0000256" key="4">
    <source>
        <dbReference type="ARBA" id="ARBA00023002"/>
    </source>
</evidence>
<dbReference type="EMBL" id="CP124755">
    <property type="protein sequence ID" value="WGZ92383.1"/>
    <property type="molecule type" value="Genomic_DNA"/>
</dbReference>
<keyword evidence="5" id="KW-0408">Iron</keyword>
<dbReference type="PROSITE" id="PS51184">
    <property type="entry name" value="JMJC"/>
    <property type="match status" value="1"/>
</dbReference>
<proteinExistence type="predicted"/>
<evidence type="ECO:0000259" key="6">
    <source>
        <dbReference type="PROSITE" id="PS51184"/>
    </source>
</evidence>
<dbReference type="SUPFAM" id="SSF51197">
    <property type="entry name" value="Clavaminate synthase-like"/>
    <property type="match status" value="1"/>
</dbReference>
<evidence type="ECO:0000313" key="7">
    <source>
        <dbReference type="EMBL" id="WGZ92383.1"/>
    </source>
</evidence>
<dbReference type="Pfam" id="PF08007">
    <property type="entry name" value="JmjC_2"/>
    <property type="match status" value="1"/>
</dbReference>
<evidence type="ECO:0000256" key="5">
    <source>
        <dbReference type="ARBA" id="ARBA00023004"/>
    </source>
</evidence>
<dbReference type="Proteomes" id="UP001300672">
    <property type="component" value="Chromosome"/>
</dbReference>
<gene>
    <name evidence="7" type="ORF">QJT80_10370</name>
</gene>
<reference evidence="7" key="2">
    <citation type="submission" date="2023-04" db="EMBL/GenBank/DDBJ databases">
        <authorList>
            <person name="Beletskiy A.V."/>
            <person name="Mardanov A.V."/>
            <person name="Ravin N.V."/>
        </authorList>
    </citation>
    <scope>NUCLEOTIDE SEQUENCE</scope>
    <source>
        <strain evidence="7">GKL-01</strain>
    </source>
</reference>
<dbReference type="EC" id="1.14.11.47" evidence="7"/>
<keyword evidence="3" id="KW-0223">Dioxygenase</keyword>
<evidence type="ECO:0000256" key="2">
    <source>
        <dbReference type="ARBA" id="ARBA00022723"/>
    </source>
</evidence>
<keyword evidence="4 7" id="KW-0560">Oxidoreductase</keyword>
<sequence>MFGDLTVEEFLRDYWQQKPLLIRQAFPNFISPLSPDELAGLACETDTARIVLEKGGKQPWEVRHGPFDEDEFAHLPDSHWTLLVNDTDQFLPELKAVLEPFRFLPDWRIDDLMISFAVEGGSVGPHIDEYDVFLIQAQGKRRWQINQQAPDKQNFLPDLELRIMRDFQVEQEWVLEPGDMLYLPPNVPHYGVALDQCMTYSVGFRAPTQADMLEKLVDDLLDEPRLRQRFSDQARELQTYPGELMANDRDKLIDFIVDALPQDLNALQTWLGKYLTTLKNDNNLIDEDCLKYKQIEKALKQKFKLTKSLNSRLLYIINEDEINLYANGIEYKISADCLDFVRFLCKMPNIAQSQIAHYLTHNACLNLLIDLIDSNVFQLQKR</sequence>
<dbReference type="PANTHER" id="PTHR13096:SF8">
    <property type="entry name" value="RIBOSOMAL OXYGENASE 1"/>
    <property type="match status" value="1"/>
</dbReference>
<dbReference type="InterPro" id="IPR039994">
    <property type="entry name" value="NO66-like"/>
</dbReference>
<dbReference type="SMART" id="SM00558">
    <property type="entry name" value="JmjC"/>
    <property type="match status" value="1"/>
</dbReference>
<dbReference type="AlphaFoldDB" id="A0AA95HAC2"/>
<dbReference type="Gene3D" id="3.40.366.30">
    <property type="entry name" value="50S ribosomal protein L16 arginine hydroxylase, Chain A, Domain 2"/>
    <property type="match status" value="1"/>
</dbReference>
<accession>A0AA95HAC2</accession>
<dbReference type="GO" id="GO:0046872">
    <property type="term" value="F:metal ion binding"/>
    <property type="evidence" value="ECO:0007669"/>
    <property type="project" value="UniProtKB-KW"/>
</dbReference>